<sequence length="175" mass="19946">MPIILQQNFTVDIKANVIVADLTYIKVGQKWNYLCVLLELSARKIAGFSVGQHKTAELVMQALSQIKAPLSSIALFHLDRGKEFDNQLLDSCFEVFAITRSLSHKGCPYDNAVAEATFKTIKTEFVKNEIFTNTNELRQRFSAYAYWYNNNRLHSSLGYLTPMAFNKQLPLNFVV</sequence>
<accession>A0A2V4DV99</accession>
<dbReference type="Gene3D" id="3.30.420.10">
    <property type="entry name" value="Ribonuclease H-like superfamily/Ribonuclease H"/>
    <property type="match status" value="1"/>
</dbReference>
<dbReference type="InterPro" id="IPR036397">
    <property type="entry name" value="RNaseH_sf"/>
</dbReference>
<dbReference type="GO" id="GO:0003676">
    <property type="term" value="F:nucleic acid binding"/>
    <property type="evidence" value="ECO:0007669"/>
    <property type="project" value="InterPro"/>
</dbReference>
<feature type="domain" description="Integrase catalytic" evidence="1">
    <location>
        <begin position="1"/>
        <end position="170"/>
    </location>
</feature>
<name>A0A2V4DV99_9GAMM</name>
<dbReference type="Pfam" id="PF13683">
    <property type="entry name" value="rve_3"/>
    <property type="match status" value="1"/>
</dbReference>
<dbReference type="AlphaFoldDB" id="A0A2V4DV99"/>
<proteinExistence type="predicted"/>
<dbReference type="EMBL" id="QGLP01000005">
    <property type="protein sequence ID" value="PXZ04622.1"/>
    <property type="molecule type" value="Genomic_DNA"/>
</dbReference>
<dbReference type="SUPFAM" id="SSF53098">
    <property type="entry name" value="Ribonuclease H-like"/>
    <property type="match status" value="1"/>
</dbReference>
<reference evidence="2 3" key="1">
    <citation type="submission" date="2018-05" db="EMBL/GenBank/DDBJ databases">
        <title>Reference genomes for bee gut microbiota database.</title>
        <authorList>
            <person name="Ellegaard K.M."/>
        </authorList>
    </citation>
    <scope>NUCLEOTIDE SEQUENCE [LARGE SCALE GENOMIC DNA]</scope>
    <source>
        <strain evidence="2 3">ESL0177</strain>
    </source>
</reference>
<evidence type="ECO:0000313" key="3">
    <source>
        <dbReference type="Proteomes" id="UP000247483"/>
    </source>
</evidence>
<dbReference type="Proteomes" id="UP000247483">
    <property type="component" value="Unassembled WGS sequence"/>
</dbReference>
<dbReference type="InterPro" id="IPR012337">
    <property type="entry name" value="RNaseH-like_sf"/>
</dbReference>
<dbReference type="PANTHER" id="PTHR46889">
    <property type="entry name" value="TRANSPOSASE INSF FOR INSERTION SEQUENCE IS3B-RELATED"/>
    <property type="match status" value="1"/>
</dbReference>
<protein>
    <recommendedName>
        <fullName evidence="1">Integrase catalytic domain-containing protein</fullName>
    </recommendedName>
</protein>
<gene>
    <name evidence="2" type="ORF">DKK79_09745</name>
</gene>
<dbReference type="InterPro" id="IPR001584">
    <property type="entry name" value="Integrase_cat-core"/>
</dbReference>
<dbReference type="GO" id="GO:0015074">
    <property type="term" value="P:DNA integration"/>
    <property type="evidence" value="ECO:0007669"/>
    <property type="project" value="InterPro"/>
</dbReference>
<dbReference type="PANTHER" id="PTHR46889:SF4">
    <property type="entry name" value="TRANSPOSASE INSO FOR INSERTION SEQUENCE ELEMENT IS911B-RELATED"/>
    <property type="match status" value="1"/>
</dbReference>
<dbReference type="InterPro" id="IPR050900">
    <property type="entry name" value="Transposase_IS3/IS150/IS904"/>
</dbReference>
<organism evidence="2 3">
    <name type="scientific">Gilliamella apicola</name>
    <dbReference type="NCBI Taxonomy" id="1196095"/>
    <lineage>
        <taxon>Bacteria</taxon>
        <taxon>Pseudomonadati</taxon>
        <taxon>Pseudomonadota</taxon>
        <taxon>Gammaproteobacteria</taxon>
        <taxon>Orbales</taxon>
        <taxon>Orbaceae</taxon>
        <taxon>Gilliamella</taxon>
    </lineage>
</organism>
<comment type="caution">
    <text evidence="2">The sequence shown here is derived from an EMBL/GenBank/DDBJ whole genome shotgun (WGS) entry which is preliminary data.</text>
</comment>
<evidence type="ECO:0000259" key="1">
    <source>
        <dbReference type="PROSITE" id="PS50994"/>
    </source>
</evidence>
<dbReference type="PROSITE" id="PS50994">
    <property type="entry name" value="INTEGRASE"/>
    <property type="match status" value="1"/>
</dbReference>
<evidence type="ECO:0000313" key="2">
    <source>
        <dbReference type="EMBL" id="PXZ04622.1"/>
    </source>
</evidence>